<evidence type="ECO:0000256" key="1">
    <source>
        <dbReference type="SAM" id="MobiDB-lite"/>
    </source>
</evidence>
<feature type="region of interest" description="Disordered" evidence="1">
    <location>
        <begin position="408"/>
        <end position="527"/>
    </location>
</feature>
<dbReference type="AlphaFoldDB" id="A0A1Y1W7F9"/>
<evidence type="ECO:0000259" key="2">
    <source>
        <dbReference type="Pfam" id="PF00149"/>
    </source>
</evidence>
<sequence>MLSCSPPSPTADTVKNAADVLTGLTSPPTSPNVSGKASEQSEPPLLPVDIPGTSLTAAKSGEGDALVPLSPQQSSLSDSSVASLASLSLSDDSDTALYKGKKGKATPEAIKSFRAKEPKLVEVRKFDSAEAKKRLIFIGDIHGCAREFDRLLKKALYKPSEDQVVLVGDLVAKGPDSIGVIRRARELNAWCVRGNHDDGVIRWREFLEGPGRNLSQNELKALERAHGLPYNDFKMSKPHYKIAKQMSPADFAFMSSFPTIMVLPPPFQDWLVVHGGLDPSKPLTEQDSHDVMNMRNIDSSGPISSHDRGLAWFELWSAKMKILRRERDANKTDAAEHEASLVDAEGQDIDHVHFSRVVYGHDANRNLQLHAYTKGLDTRCVYGGKLTAFILPGEKIVSVKCPLYEVPSNKNHHNHHNHHNSNRRRGSNSNPPALDTNAPQSPTRGKRNHRRRNSPPKADVSKQQNSAPHSYSGAVGQYLPPMRPGPKAKDSARKAPQPPATEAPLSKPQPSPPSRKSRNRKRSSSVF</sequence>
<name>A0A1Y1W7F9_9FUNG</name>
<feature type="compositionally biased region" description="Basic residues" evidence="1">
    <location>
        <begin position="444"/>
        <end position="454"/>
    </location>
</feature>
<dbReference type="InterPro" id="IPR004843">
    <property type="entry name" value="Calcineurin-like_PHP"/>
</dbReference>
<feature type="compositionally biased region" description="Basic residues" evidence="1">
    <location>
        <begin position="515"/>
        <end position="527"/>
    </location>
</feature>
<dbReference type="RefSeq" id="XP_040743167.1">
    <property type="nucleotide sequence ID" value="XM_040890363.1"/>
</dbReference>
<feature type="compositionally biased region" description="Polar residues" evidence="1">
    <location>
        <begin position="23"/>
        <end position="41"/>
    </location>
</feature>
<dbReference type="CDD" id="cd00144">
    <property type="entry name" value="MPP_PPP_family"/>
    <property type="match status" value="1"/>
</dbReference>
<dbReference type="PANTHER" id="PTHR42850">
    <property type="entry name" value="METALLOPHOSPHOESTERASE"/>
    <property type="match status" value="1"/>
</dbReference>
<dbReference type="PANTHER" id="PTHR42850:SF4">
    <property type="entry name" value="ZINC-DEPENDENT ENDOPOLYPHOSPHATASE"/>
    <property type="match status" value="1"/>
</dbReference>
<dbReference type="Proteomes" id="UP000193922">
    <property type="component" value="Unassembled WGS sequence"/>
</dbReference>
<reference evidence="3 4" key="1">
    <citation type="submission" date="2016-07" db="EMBL/GenBank/DDBJ databases">
        <title>Pervasive Adenine N6-methylation of Active Genes in Fungi.</title>
        <authorList>
            <consortium name="DOE Joint Genome Institute"/>
            <person name="Mondo S.J."/>
            <person name="Dannebaum R.O."/>
            <person name="Kuo R.C."/>
            <person name="Labutti K."/>
            <person name="Haridas S."/>
            <person name="Kuo A."/>
            <person name="Salamov A."/>
            <person name="Ahrendt S.R."/>
            <person name="Lipzen A."/>
            <person name="Sullivan W."/>
            <person name="Andreopoulos W.B."/>
            <person name="Clum A."/>
            <person name="Lindquist E."/>
            <person name="Daum C."/>
            <person name="Ramamoorthy G.K."/>
            <person name="Gryganskyi A."/>
            <person name="Culley D."/>
            <person name="Magnuson J.K."/>
            <person name="James T.Y."/>
            <person name="O'Malley M.A."/>
            <person name="Stajich J.E."/>
            <person name="Spatafora J.W."/>
            <person name="Visel A."/>
            <person name="Grigoriev I.V."/>
        </authorList>
    </citation>
    <scope>NUCLEOTIDE SEQUENCE [LARGE SCALE GENOMIC DNA]</scope>
    <source>
        <strain evidence="3 4">ATCC 12442</strain>
    </source>
</reference>
<dbReference type="SUPFAM" id="SSF56300">
    <property type="entry name" value="Metallo-dependent phosphatases"/>
    <property type="match status" value="1"/>
</dbReference>
<dbReference type="GO" id="GO:0016791">
    <property type="term" value="F:phosphatase activity"/>
    <property type="evidence" value="ECO:0007669"/>
    <property type="project" value="TreeGrafter"/>
</dbReference>
<evidence type="ECO:0000313" key="4">
    <source>
        <dbReference type="Proteomes" id="UP000193922"/>
    </source>
</evidence>
<evidence type="ECO:0000313" key="3">
    <source>
        <dbReference type="EMBL" id="ORX69479.1"/>
    </source>
</evidence>
<dbReference type="STRING" id="61395.A0A1Y1W7F9"/>
<dbReference type="Pfam" id="PF00149">
    <property type="entry name" value="Metallophos"/>
    <property type="match status" value="1"/>
</dbReference>
<dbReference type="InterPro" id="IPR050126">
    <property type="entry name" value="Ap4A_hydrolase"/>
</dbReference>
<dbReference type="GO" id="GO:0005737">
    <property type="term" value="C:cytoplasm"/>
    <property type="evidence" value="ECO:0007669"/>
    <property type="project" value="TreeGrafter"/>
</dbReference>
<feature type="compositionally biased region" description="Low complexity" evidence="1">
    <location>
        <begin position="66"/>
        <end position="76"/>
    </location>
</feature>
<dbReference type="OrthoDB" id="10267127at2759"/>
<dbReference type="Gene3D" id="3.60.21.10">
    <property type="match status" value="1"/>
</dbReference>
<dbReference type="GeneID" id="63807011"/>
<feature type="compositionally biased region" description="Pro residues" evidence="1">
    <location>
        <begin position="496"/>
        <end position="513"/>
    </location>
</feature>
<dbReference type="GO" id="GO:0000298">
    <property type="term" value="F:endopolyphosphatase activity"/>
    <property type="evidence" value="ECO:0007669"/>
    <property type="project" value="TreeGrafter"/>
</dbReference>
<organism evidence="3 4">
    <name type="scientific">Linderina pennispora</name>
    <dbReference type="NCBI Taxonomy" id="61395"/>
    <lineage>
        <taxon>Eukaryota</taxon>
        <taxon>Fungi</taxon>
        <taxon>Fungi incertae sedis</taxon>
        <taxon>Zoopagomycota</taxon>
        <taxon>Kickxellomycotina</taxon>
        <taxon>Kickxellomycetes</taxon>
        <taxon>Kickxellales</taxon>
        <taxon>Kickxellaceae</taxon>
        <taxon>Linderina</taxon>
    </lineage>
</organism>
<dbReference type="InterPro" id="IPR029052">
    <property type="entry name" value="Metallo-depent_PP-like"/>
</dbReference>
<dbReference type="GO" id="GO:0006798">
    <property type="term" value="P:polyphosphate catabolic process"/>
    <property type="evidence" value="ECO:0007669"/>
    <property type="project" value="TreeGrafter"/>
</dbReference>
<keyword evidence="4" id="KW-1185">Reference proteome</keyword>
<feature type="compositionally biased region" description="Basic residues" evidence="1">
    <location>
        <begin position="410"/>
        <end position="426"/>
    </location>
</feature>
<feature type="region of interest" description="Disordered" evidence="1">
    <location>
        <begin position="1"/>
        <end position="76"/>
    </location>
</feature>
<protein>
    <submittedName>
        <fullName evidence="3">Metallo-dependent phosphatase</fullName>
    </submittedName>
</protein>
<proteinExistence type="predicted"/>
<gene>
    <name evidence="3" type="ORF">DL89DRAFT_293120</name>
</gene>
<accession>A0A1Y1W7F9</accession>
<feature type="domain" description="Calcineurin-like phosphoesterase" evidence="2">
    <location>
        <begin position="134"/>
        <end position="362"/>
    </location>
</feature>
<comment type="caution">
    <text evidence="3">The sequence shown here is derived from an EMBL/GenBank/DDBJ whole genome shotgun (WGS) entry which is preliminary data.</text>
</comment>
<dbReference type="EMBL" id="MCFD01000007">
    <property type="protein sequence ID" value="ORX69479.1"/>
    <property type="molecule type" value="Genomic_DNA"/>
</dbReference>